<name>A0ACB8RQS9_9AGAM</name>
<reference evidence="1" key="1">
    <citation type="submission" date="2021-02" db="EMBL/GenBank/DDBJ databases">
        <authorList>
            <consortium name="DOE Joint Genome Institute"/>
            <person name="Ahrendt S."/>
            <person name="Looney B.P."/>
            <person name="Miyauchi S."/>
            <person name="Morin E."/>
            <person name="Drula E."/>
            <person name="Courty P.E."/>
            <person name="Chicoki N."/>
            <person name="Fauchery L."/>
            <person name="Kohler A."/>
            <person name="Kuo A."/>
            <person name="Labutti K."/>
            <person name="Pangilinan J."/>
            <person name="Lipzen A."/>
            <person name="Riley R."/>
            <person name="Andreopoulos W."/>
            <person name="He G."/>
            <person name="Johnson J."/>
            <person name="Barry K.W."/>
            <person name="Grigoriev I.V."/>
            <person name="Nagy L."/>
            <person name="Hibbett D."/>
            <person name="Henrissat B."/>
            <person name="Matheny P.B."/>
            <person name="Labbe J."/>
            <person name="Martin F."/>
        </authorList>
    </citation>
    <scope>NUCLEOTIDE SEQUENCE</scope>
    <source>
        <strain evidence="1">FP105234-sp</strain>
    </source>
</reference>
<organism evidence="1 2">
    <name type="scientific">Auriscalpium vulgare</name>
    <dbReference type="NCBI Taxonomy" id="40419"/>
    <lineage>
        <taxon>Eukaryota</taxon>
        <taxon>Fungi</taxon>
        <taxon>Dikarya</taxon>
        <taxon>Basidiomycota</taxon>
        <taxon>Agaricomycotina</taxon>
        <taxon>Agaricomycetes</taxon>
        <taxon>Russulales</taxon>
        <taxon>Auriscalpiaceae</taxon>
        <taxon>Auriscalpium</taxon>
    </lineage>
</organism>
<protein>
    <submittedName>
        <fullName evidence="1">Glycoside hydrolase family 16 protein</fullName>
    </submittedName>
</protein>
<proteinExistence type="predicted"/>
<comment type="caution">
    <text evidence="1">The sequence shown here is derived from an EMBL/GenBank/DDBJ whole genome shotgun (WGS) entry which is preliminary data.</text>
</comment>
<keyword evidence="2" id="KW-1185">Reference proteome</keyword>
<evidence type="ECO:0000313" key="1">
    <source>
        <dbReference type="EMBL" id="KAI0046071.1"/>
    </source>
</evidence>
<reference evidence="1" key="2">
    <citation type="journal article" date="2022" name="New Phytol.">
        <title>Evolutionary transition to the ectomycorrhizal habit in the genomes of a hyperdiverse lineage of mushroom-forming fungi.</title>
        <authorList>
            <person name="Looney B."/>
            <person name="Miyauchi S."/>
            <person name="Morin E."/>
            <person name="Drula E."/>
            <person name="Courty P.E."/>
            <person name="Kohler A."/>
            <person name="Kuo A."/>
            <person name="LaButti K."/>
            <person name="Pangilinan J."/>
            <person name="Lipzen A."/>
            <person name="Riley R."/>
            <person name="Andreopoulos W."/>
            <person name="He G."/>
            <person name="Johnson J."/>
            <person name="Nolan M."/>
            <person name="Tritt A."/>
            <person name="Barry K.W."/>
            <person name="Grigoriev I.V."/>
            <person name="Nagy L.G."/>
            <person name="Hibbett D."/>
            <person name="Henrissat B."/>
            <person name="Matheny P.B."/>
            <person name="Labbe J."/>
            <person name="Martin F.M."/>
        </authorList>
    </citation>
    <scope>NUCLEOTIDE SEQUENCE</scope>
    <source>
        <strain evidence="1">FP105234-sp</strain>
    </source>
</reference>
<dbReference type="EMBL" id="MU275935">
    <property type="protein sequence ID" value="KAI0046071.1"/>
    <property type="molecule type" value="Genomic_DNA"/>
</dbReference>
<keyword evidence="1" id="KW-0378">Hydrolase</keyword>
<evidence type="ECO:0000313" key="2">
    <source>
        <dbReference type="Proteomes" id="UP000814033"/>
    </source>
</evidence>
<accession>A0ACB8RQS9</accession>
<dbReference type="Proteomes" id="UP000814033">
    <property type="component" value="Unassembled WGS sequence"/>
</dbReference>
<sequence>MRTGYASLLSSLLFLTCRTSANFILKDKFVGQDFLSDRWSWFTDDDPTHGRVNYVNKDTALATNLSYAEPGKFIMRADEWSVVRPEARGRDSVRIVSNDAYDDAIFVLDLHHMPEGCSTWPAFWTLSQAGPWPHGGEIDIIEGVNLNGDNLASLHTLPSCTMAPDRRQQGNTVSTDCNTEVNYNQGCGVTFDKPANSYGTNFNNNQGGFYVMSKTHDKGVQVWFWSRFAGWIPPEIQFGGENIYPNPTWGTPAATFPMDMCDYDSHFNAHQMVFDLTFCGDWAGAGTVWSSSGCGTGSCQDFVDNNPGAFAKAYWEINALRVYTPKQW</sequence>
<gene>
    <name evidence="1" type="ORF">FA95DRAFT_1542990</name>
</gene>